<dbReference type="GO" id="GO:0005886">
    <property type="term" value="C:plasma membrane"/>
    <property type="evidence" value="ECO:0007669"/>
    <property type="project" value="UniProtKB-SubCell"/>
</dbReference>
<comment type="similarity">
    <text evidence="2">Belongs to the RLP family.</text>
</comment>
<dbReference type="SUPFAM" id="SSF52058">
    <property type="entry name" value="L domain-like"/>
    <property type="match status" value="2"/>
</dbReference>
<comment type="subcellular location">
    <subcellularLocation>
        <location evidence="1">Cell membrane</location>
        <topology evidence="1">Single-pass type I membrane protein</topology>
    </subcellularLocation>
</comment>
<dbReference type="OrthoDB" id="1060944at2759"/>
<keyword evidence="3" id="KW-1003">Cell membrane</keyword>
<dbReference type="Gene3D" id="3.80.10.10">
    <property type="entry name" value="Ribonuclease Inhibitor"/>
    <property type="match status" value="2"/>
</dbReference>
<dbReference type="InterPro" id="IPR046956">
    <property type="entry name" value="RLP23-like"/>
</dbReference>
<dbReference type="FunFam" id="3.80.10.10:FF:000095">
    <property type="entry name" value="LRR receptor-like serine/threonine-protein kinase GSO1"/>
    <property type="match status" value="1"/>
</dbReference>
<sequence>MLQQLGFSFNSLSLKLSTSWVPPFSLRTIQLSSCKVGPAFPRWLQTQREFEWLEMSSAEILDTIPDWFWDLSHSINFLNLSHNQIQGTIPRQWFSLNFTGYPILDMSHNRFNGLLPSLHPKTTILNLSNNSFQGSITSFCETLSVSENLNYLDLSHNSLFGEIPKYCFSNMQYLQLLNLANNHFNGTIPDSVGQSGCSRTMRMLQLQNNLFTGELPERLMNCRSLAMLDLGENKLSGKIPAWIGKSLQNLVALRLSSNSFNGSIPVNLCQLSRLQILDLSDNNITGTLPRCLTNFTCMTKRESSSLFLDSFLRVVPPMSKLSYGSEGVSYGSVVGDCIRSNYRSCLDKLAVRPRQQIIRNLFLDNYIANLFVIFKGKNREFDKTLHLLKLIDLSSNKLEGEIPREITSLSGLIGLNLSRNLLSGTIPQSIDSLKDLNFLDLSRNHLSGPIPQSLATLSLLGYLNLANNNLSGKIPTGTQLQSFSASVYAGNRYLCGLPLPTKCLGDEATQGPPSSGKHEDVSVQEHANSYDQLWLYSSIALGFIVGFWGVCGSLLLKSSWRRAYFQSLENIGDRIYVTVVVSVAKLLRNFKIK</sequence>
<gene>
    <name evidence="13" type="ORF">CJ030_MR2G004237</name>
</gene>
<dbReference type="InterPro" id="IPR001611">
    <property type="entry name" value="Leu-rich_rpt"/>
</dbReference>
<organism evidence="13 14">
    <name type="scientific">Morella rubra</name>
    <name type="common">Chinese bayberry</name>
    <dbReference type="NCBI Taxonomy" id="262757"/>
    <lineage>
        <taxon>Eukaryota</taxon>
        <taxon>Viridiplantae</taxon>
        <taxon>Streptophyta</taxon>
        <taxon>Embryophyta</taxon>
        <taxon>Tracheophyta</taxon>
        <taxon>Spermatophyta</taxon>
        <taxon>Magnoliopsida</taxon>
        <taxon>eudicotyledons</taxon>
        <taxon>Gunneridae</taxon>
        <taxon>Pentapetalae</taxon>
        <taxon>rosids</taxon>
        <taxon>fabids</taxon>
        <taxon>Fagales</taxon>
        <taxon>Myricaceae</taxon>
        <taxon>Morella</taxon>
    </lineage>
</organism>
<accession>A0A6A1WGD1</accession>
<keyword evidence="6" id="KW-0732">Signal</keyword>
<comment type="caution">
    <text evidence="13">The sequence shown here is derived from an EMBL/GenBank/DDBJ whole genome shotgun (WGS) entry which is preliminary data.</text>
</comment>
<dbReference type="EMBL" id="RXIC02000020">
    <property type="protein sequence ID" value="KAB1224332.1"/>
    <property type="molecule type" value="Genomic_DNA"/>
</dbReference>
<proteinExistence type="inferred from homology"/>
<evidence type="ECO:0000256" key="10">
    <source>
        <dbReference type="ARBA" id="ARBA00023170"/>
    </source>
</evidence>
<evidence type="ECO:0000256" key="11">
    <source>
        <dbReference type="ARBA" id="ARBA00023180"/>
    </source>
</evidence>
<feature type="transmembrane region" description="Helical" evidence="12">
    <location>
        <begin position="533"/>
        <end position="556"/>
    </location>
</feature>
<keyword evidence="8 12" id="KW-1133">Transmembrane helix</keyword>
<dbReference type="PANTHER" id="PTHR48063">
    <property type="entry name" value="LRR RECEPTOR-LIKE KINASE"/>
    <property type="match status" value="1"/>
</dbReference>
<dbReference type="Pfam" id="PF00560">
    <property type="entry name" value="LRR_1"/>
    <property type="match status" value="10"/>
</dbReference>
<reference evidence="13 14" key="1">
    <citation type="journal article" date="2019" name="Plant Biotechnol. J.">
        <title>The red bayberry genome and genetic basis of sex determination.</title>
        <authorList>
            <person name="Jia H.M."/>
            <person name="Jia H.J."/>
            <person name="Cai Q.L."/>
            <person name="Wang Y."/>
            <person name="Zhao H.B."/>
            <person name="Yang W.F."/>
            <person name="Wang G.Y."/>
            <person name="Li Y.H."/>
            <person name="Zhan D.L."/>
            <person name="Shen Y.T."/>
            <person name="Niu Q.F."/>
            <person name="Chang L."/>
            <person name="Qiu J."/>
            <person name="Zhao L."/>
            <person name="Xie H.B."/>
            <person name="Fu W.Y."/>
            <person name="Jin J."/>
            <person name="Li X.W."/>
            <person name="Jiao Y."/>
            <person name="Zhou C.C."/>
            <person name="Tu T."/>
            <person name="Chai C.Y."/>
            <person name="Gao J.L."/>
            <person name="Fan L.J."/>
            <person name="van de Weg E."/>
            <person name="Wang J.Y."/>
            <person name="Gao Z.S."/>
        </authorList>
    </citation>
    <scope>NUCLEOTIDE SEQUENCE [LARGE SCALE GENOMIC DNA]</scope>
    <source>
        <tissue evidence="13">Leaves</tissue>
    </source>
</reference>
<evidence type="ECO:0000256" key="6">
    <source>
        <dbReference type="ARBA" id="ARBA00022729"/>
    </source>
</evidence>
<evidence type="ECO:0000256" key="1">
    <source>
        <dbReference type="ARBA" id="ARBA00004251"/>
    </source>
</evidence>
<dbReference type="FunFam" id="3.80.10.10:FF:000111">
    <property type="entry name" value="LRR receptor-like serine/threonine-protein kinase ERECTA"/>
    <property type="match status" value="1"/>
</dbReference>
<evidence type="ECO:0008006" key="15">
    <source>
        <dbReference type="Google" id="ProtNLM"/>
    </source>
</evidence>
<evidence type="ECO:0000256" key="3">
    <source>
        <dbReference type="ARBA" id="ARBA00022475"/>
    </source>
</evidence>
<evidence type="ECO:0000256" key="9">
    <source>
        <dbReference type="ARBA" id="ARBA00023136"/>
    </source>
</evidence>
<keyword evidence="7" id="KW-0677">Repeat</keyword>
<evidence type="ECO:0000256" key="12">
    <source>
        <dbReference type="SAM" id="Phobius"/>
    </source>
</evidence>
<evidence type="ECO:0000256" key="4">
    <source>
        <dbReference type="ARBA" id="ARBA00022614"/>
    </source>
</evidence>
<keyword evidence="11" id="KW-0325">Glycoprotein</keyword>
<evidence type="ECO:0000256" key="7">
    <source>
        <dbReference type="ARBA" id="ARBA00022737"/>
    </source>
</evidence>
<dbReference type="InterPro" id="IPR032675">
    <property type="entry name" value="LRR_dom_sf"/>
</dbReference>
<name>A0A6A1WGD1_9ROSI</name>
<dbReference type="Gene3D" id="3.30.1490.310">
    <property type="match status" value="1"/>
</dbReference>
<keyword evidence="14" id="KW-1185">Reference proteome</keyword>
<dbReference type="PANTHER" id="PTHR48063:SF101">
    <property type="entry name" value="LRR RECEPTOR-LIKE SERINE_THREONINE-PROTEIN KINASE FLS2"/>
    <property type="match status" value="1"/>
</dbReference>
<dbReference type="Proteomes" id="UP000516437">
    <property type="component" value="Chromosome 2"/>
</dbReference>
<dbReference type="PRINTS" id="PR00019">
    <property type="entry name" value="LEURICHRPT"/>
</dbReference>
<evidence type="ECO:0000313" key="14">
    <source>
        <dbReference type="Proteomes" id="UP000516437"/>
    </source>
</evidence>
<keyword evidence="5 12" id="KW-0812">Transmembrane</keyword>
<keyword evidence="9 12" id="KW-0472">Membrane</keyword>
<keyword evidence="10" id="KW-0675">Receptor</keyword>
<evidence type="ECO:0000256" key="5">
    <source>
        <dbReference type="ARBA" id="ARBA00022692"/>
    </source>
</evidence>
<dbReference type="AlphaFoldDB" id="A0A6A1WGD1"/>
<evidence type="ECO:0000256" key="2">
    <source>
        <dbReference type="ARBA" id="ARBA00009592"/>
    </source>
</evidence>
<keyword evidence="4" id="KW-0433">Leucine-rich repeat</keyword>
<evidence type="ECO:0000313" key="13">
    <source>
        <dbReference type="EMBL" id="KAB1224332.1"/>
    </source>
</evidence>
<protein>
    <recommendedName>
        <fullName evidence="15">Receptor-like protein 12</fullName>
    </recommendedName>
</protein>
<evidence type="ECO:0000256" key="8">
    <source>
        <dbReference type="ARBA" id="ARBA00022989"/>
    </source>
</evidence>